<evidence type="ECO:0000313" key="8">
    <source>
        <dbReference type="Proteomes" id="UP000231279"/>
    </source>
</evidence>
<dbReference type="GO" id="GO:0005634">
    <property type="term" value="C:nucleus"/>
    <property type="evidence" value="ECO:0007669"/>
    <property type="project" value="UniProtKB-SubCell"/>
</dbReference>
<organism evidence="7 8">
    <name type="scientific">Handroanthus impetiginosus</name>
    <dbReference type="NCBI Taxonomy" id="429701"/>
    <lineage>
        <taxon>Eukaryota</taxon>
        <taxon>Viridiplantae</taxon>
        <taxon>Streptophyta</taxon>
        <taxon>Embryophyta</taxon>
        <taxon>Tracheophyta</taxon>
        <taxon>Spermatophyta</taxon>
        <taxon>Magnoliopsida</taxon>
        <taxon>eudicotyledons</taxon>
        <taxon>Gunneridae</taxon>
        <taxon>Pentapetalae</taxon>
        <taxon>asterids</taxon>
        <taxon>lamiids</taxon>
        <taxon>Lamiales</taxon>
        <taxon>Bignoniaceae</taxon>
        <taxon>Crescentiina</taxon>
        <taxon>Tabebuia alliance</taxon>
        <taxon>Handroanthus</taxon>
    </lineage>
</organism>
<feature type="domain" description="Myb-like" evidence="6">
    <location>
        <begin position="22"/>
        <end position="73"/>
    </location>
</feature>
<feature type="compositionally biased region" description="Low complexity" evidence="5">
    <location>
        <begin position="145"/>
        <end position="155"/>
    </location>
</feature>
<keyword evidence="8" id="KW-1185">Reference proteome</keyword>
<dbReference type="NCBIfam" id="TIGR01557">
    <property type="entry name" value="myb_SHAQKYF"/>
    <property type="match status" value="1"/>
</dbReference>
<evidence type="ECO:0000313" key="7">
    <source>
        <dbReference type="EMBL" id="PIN17438.1"/>
    </source>
</evidence>
<evidence type="ECO:0000259" key="6">
    <source>
        <dbReference type="Pfam" id="PF00249"/>
    </source>
</evidence>
<feature type="compositionally biased region" description="Polar residues" evidence="5">
    <location>
        <begin position="181"/>
        <end position="193"/>
    </location>
</feature>
<dbReference type="InterPro" id="IPR006447">
    <property type="entry name" value="Myb_dom_plants"/>
</dbReference>
<dbReference type="EMBL" id="NKXS01001669">
    <property type="protein sequence ID" value="PIN17438.1"/>
    <property type="molecule type" value="Genomic_DNA"/>
</dbReference>
<accession>A0A2G9HIU2</accession>
<dbReference type="SUPFAM" id="SSF46689">
    <property type="entry name" value="Homeodomain-like"/>
    <property type="match status" value="1"/>
</dbReference>
<feature type="region of interest" description="Disordered" evidence="5">
    <location>
        <begin position="179"/>
        <end position="202"/>
    </location>
</feature>
<dbReference type="Pfam" id="PF00249">
    <property type="entry name" value="Myb_DNA-binding"/>
    <property type="match status" value="1"/>
</dbReference>
<comment type="caution">
    <text evidence="7">The sequence shown here is derived from an EMBL/GenBank/DDBJ whole genome shotgun (WGS) entry which is preliminary data.</text>
</comment>
<dbReference type="Gene3D" id="1.10.10.60">
    <property type="entry name" value="Homeodomain-like"/>
    <property type="match status" value="1"/>
</dbReference>
<keyword evidence="3" id="KW-0804">Transcription</keyword>
<dbReference type="InterPro" id="IPR001005">
    <property type="entry name" value="SANT/Myb"/>
</dbReference>
<dbReference type="OrthoDB" id="551907at2759"/>
<reference evidence="8" key="1">
    <citation type="journal article" date="2018" name="Gigascience">
        <title>Genome assembly of the Pink Ipe (Handroanthus impetiginosus, Bignoniaceae), a highly valued, ecologically keystone Neotropical timber forest tree.</title>
        <authorList>
            <person name="Silva-Junior O.B."/>
            <person name="Grattapaglia D."/>
            <person name="Novaes E."/>
            <person name="Collevatti R.G."/>
        </authorList>
    </citation>
    <scope>NUCLEOTIDE SEQUENCE [LARGE SCALE GENOMIC DNA]</scope>
    <source>
        <strain evidence="8">cv. UFG-1</strain>
    </source>
</reference>
<evidence type="ECO:0000256" key="1">
    <source>
        <dbReference type="ARBA" id="ARBA00004123"/>
    </source>
</evidence>
<evidence type="ECO:0000256" key="4">
    <source>
        <dbReference type="ARBA" id="ARBA00023242"/>
    </source>
</evidence>
<feature type="region of interest" description="Disordered" evidence="5">
    <location>
        <begin position="142"/>
        <end position="164"/>
    </location>
</feature>
<evidence type="ECO:0000256" key="2">
    <source>
        <dbReference type="ARBA" id="ARBA00023015"/>
    </source>
</evidence>
<dbReference type="InterPro" id="IPR046955">
    <property type="entry name" value="PHR1-like"/>
</dbReference>
<sequence length="202" mass="23044">MMNNIDSEETRVRRYRKSLLPRLRWTPQLHHHFVQAVHNLGGKNKATPKKIMQMMDVKGLKISHIKSHLQMYRSMNDTTNSIEFKAYQEKKPNFTKWVPVRQVCRGLGQSSTHGRHVKGLLTCQERRKTAQKDMNVFSHEYQVEGTQGSSTSGTTKESAEIPRPNLELQGTSEINFLGLGNPQTSESSSTSPINLELTMSLH</sequence>
<dbReference type="PANTHER" id="PTHR31314:SF113">
    <property type="entry name" value="MYB FAMILY TRANSCRIPTION FACTOR MPH1"/>
    <property type="match status" value="1"/>
</dbReference>
<gene>
    <name evidence="7" type="ORF">CDL12_09897</name>
</gene>
<dbReference type="FunFam" id="1.10.10.60:FF:000002">
    <property type="entry name" value="Myb family transcription factor"/>
    <property type="match status" value="1"/>
</dbReference>
<evidence type="ECO:0000256" key="5">
    <source>
        <dbReference type="SAM" id="MobiDB-lite"/>
    </source>
</evidence>
<dbReference type="AlphaFoldDB" id="A0A2G9HIU2"/>
<protein>
    <recommendedName>
        <fullName evidence="6">Myb-like domain-containing protein</fullName>
    </recommendedName>
</protein>
<evidence type="ECO:0000256" key="3">
    <source>
        <dbReference type="ARBA" id="ARBA00023163"/>
    </source>
</evidence>
<dbReference type="PANTHER" id="PTHR31314">
    <property type="entry name" value="MYB FAMILY TRANSCRIPTION FACTOR PHL7-LIKE"/>
    <property type="match status" value="1"/>
</dbReference>
<name>A0A2G9HIU2_9LAMI</name>
<comment type="subcellular location">
    <subcellularLocation>
        <location evidence="1">Nucleus</location>
    </subcellularLocation>
</comment>
<dbReference type="GO" id="GO:0003700">
    <property type="term" value="F:DNA-binding transcription factor activity"/>
    <property type="evidence" value="ECO:0007669"/>
    <property type="project" value="InterPro"/>
</dbReference>
<dbReference type="GO" id="GO:0003677">
    <property type="term" value="F:DNA binding"/>
    <property type="evidence" value="ECO:0007669"/>
    <property type="project" value="InterPro"/>
</dbReference>
<dbReference type="InterPro" id="IPR009057">
    <property type="entry name" value="Homeodomain-like_sf"/>
</dbReference>
<proteinExistence type="predicted"/>
<keyword evidence="2" id="KW-0805">Transcription regulation</keyword>
<dbReference type="Proteomes" id="UP000231279">
    <property type="component" value="Unassembled WGS sequence"/>
</dbReference>
<keyword evidence="4" id="KW-0539">Nucleus</keyword>